<keyword evidence="4" id="KW-1185">Reference proteome</keyword>
<feature type="signal peptide" evidence="1">
    <location>
        <begin position="1"/>
        <end position="22"/>
    </location>
</feature>
<comment type="caution">
    <text evidence="3">The sequence shown here is derived from an EMBL/GenBank/DDBJ whole genome shotgun (WGS) entry which is preliminary data.</text>
</comment>
<dbReference type="RefSeq" id="WP_216323460.1">
    <property type="nucleotide sequence ID" value="NZ_JAHKRT010000004.1"/>
</dbReference>
<dbReference type="InterPro" id="IPR013424">
    <property type="entry name" value="Ice-binding_C"/>
</dbReference>
<dbReference type="Pfam" id="PF07589">
    <property type="entry name" value="PEP-CTERM"/>
    <property type="match status" value="1"/>
</dbReference>
<reference evidence="3 4" key="1">
    <citation type="submission" date="2021-06" db="EMBL/GenBank/DDBJ databases">
        <title>Sphingomonas sp. XMGL2, whole genome shotgun sequencing project.</title>
        <authorList>
            <person name="Zhao G."/>
            <person name="Shen L."/>
        </authorList>
    </citation>
    <scope>NUCLEOTIDE SEQUENCE [LARGE SCALE GENOMIC DNA]</scope>
    <source>
        <strain evidence="3 4">XMGL2</strain>
    </source>
</reference>
<proteinExistence type="predicted"/>
<dbReference type="Pfam" id="PF07452">
    <property type="entry name" value="CHRD"/>
    <property type="match status" value="1"/>
</dbReference>
<dbReference type="NCBIfam" id="NF035944">
    <property type="entry name" value="PEPxxWA-CTERM"/>
    <property type="match status" value="1"/>
</dbReference>
<dbReference type="NCBIfam" id="TIGR02595">
    <property type="entry name" value="PEP_CTERM"/>
    <property type="match status" value="1"/>
</dbReference>
<name>A0ABS6BI66_9SPHN</name>
<sequence>MKPWYLASAALLSAAAAQPAAATVLVYETNLGGAAEAPPNASPGTGSAMISYDDVARTMRVQVTFQDLLATTTASHIHVLASPAAATGAVVTQTPTFPDFPLGVTAGSYDRTFDMTLASSYNPSFLSGPVAGGSVAVALDYLLQGLADGRAYLNVHSAAFPGGEIRGTLLPAGAGAVPEPASWALMIAGFGVAGVALRRGRRALAL</sequence>
<evidence type="ECO:0000256" key="1">
    <source>
        <dbReference type="SAM" id="SignalP"/>
    </source>
</evidence>
<dbReference type="Proteomes" id="UP000776276">
    <property type="component" value="Unassembled WGS sequence"/>
</dbReference>
<gene>
    <name evidence="3" type="ORF">KOF26_09010</name>
</gene>
<evidence type="ECO:0000313" key="3">
    <source>
        <dbReference type="EMBL" id="MBU3078003.1"/>
    </source>
</evidence>
<dbReference type="PROSITE" id="PS50933">
    <property type="entry name" value="CHRD"/>
    <property type="match status" value="1"/>
</dbReference>
<dbReference type="InterPro" id="IPR010895">
    <property type="entry name" value="CHRD"/>
</dbReference>
<organism evidence="3 4">
    <name type="scientific">Sphingomonas quercus</name>
    <dbReference type="NCBI Taxonomy" id="2842451"/>
    <lineage>
        <taxon>Bacteria</taxon>
        <taxon>Pseudomonadati</taxon>
        <taxon>Pseudomonadota</taxon>
        <taxon>Alphaproteobacteria</taxon>
        <taxon>Sphingomonadales</taxon>
        <taxon>Sphingomonadaceae</taxon>
        <taxon>Sphingomonas</taxon>
    </lineage>
</organism>
<protein>
    <submittedName>
        <fullName evidence="3">CHRD domain-containing protein</fullName>
    </submittedName>
</protein>
<accession>A0ABS6BI66</accession>
<feature type="domain" description="CHRD" evidence="2">
    <location>
        <begin position="23"/>
        <end position="174"/>
    </location>
</feature>
<evidence type="ECO:0000313" key="4">
    <source>
        <dbReference type="Proteomes" id="UP000776276"/>
    </source>
</evidence>
<evidence type="ECO:0000259" key="2">
    <source>
        <dbReference type="PROSITE" id="PS50933"/>
    </source>
</evidence>
<feature type="chain" id="PRO_5046858745" evidence="1">
    <location>
        <begin position="23"/>
        <end position="206"/>
    </location>
</feature>
<keyword evidence="1" id="KW-0732">Signal</keyword>
<dbReference type="EMBL" id="JAHKRT010000004">
    <property type="protein sequence ID" value="MBU3078003.1"/>
    <property type="molecule type" value="Genomic_DNA"/>
</dbReference>
<dbReference type="SMART" id="SM00754">
    <property type="entry name" value="CHRD"/>
    <property type="match status" value="1"/>
</dbReference>